<keyword evidence="2 12" id="KW-0444">Lipid biosynthesis</keyword>
<keyword evidence="10 12" id="KW-0472">Membrane</keyword>
<keyword evidence="15" id="KW-1185">Reference proteome</keyword>
<gene>
    <name evidence="14" type="ORF">N7492_005374</name>
</gene>
<reference evidence="14" key="1">
    <citation type="submission" date="2022-11" db="EMBL/GenBank/DDBJ databases">
        <authorList>
            <person name="Petersen C."/>
        </authorList>
    </citation>
    <scope>NUCLEOTIDE SEQUENCE</scope>
    <source>
        <strain evidence="14">IBT 21917</strain>
    </source>
</reference>
<dbReference type="Pfam" id="PF00106">
    <property type="entry name" value="adh_short"/>
    <property type="match status" value="1"/>
</dbReference>
<comment type="caution">
    <text evidence="14">The sequence shown here is derived from an EMBL/GenBank/DDBJ whole genome shotgun (WGS) entry which is preliminary data.</text>
</comment>
<dbReference type="InterPro" id="IPR036291">
    <property type="entry name" value="NAD(P)-bd_dom_sf"/>
</dbReference>
<dbReference type="OrthoDB" id="5545019at2759"/>
<evidence type="ECO:0000256" key="4">
    <source>
        <dbReference type="ARBA" id="ARBA00022824"/>
    </source>
</evidence>
<sequence>MDLNKYAECLSQWPAHLPAGLPTVGALLLLGTGGLVVACKVWTFLRVLLSLFVLPGKPLRSFGPPGSWAVITGASDGLGKEFALQLARAKFNLVLVSRTESKLVALANEITKQYPNVETKTLAMDFSRNADADYAALGSLVSDLDVSVLVNNVGQSHSIPVPFVQTPASEMADIITINCTGTLRVTQLVVPGMTQRRRGLVLTMGSFGGLLPTPLLATYSGSKAFLQQWSTALGAELAPYGVEVELIQAYLITSAMSKVRRASASIPTPRAFVRSVLSKIGRHGGSSSYAYSSSPYWSHGIMAWFLTSVTGPMNRFVLSQNKAMHESIRKRALRKAERESQKKST</sequence>
<dbReference type="EC" id="1.1.1.330" evidence="12"/>
<dbReference type="Proteomes" id="UP001146351">
    <property type="component" value="Unassembled WGS sequence"/>
</dbReference>
<comment type="function">
    <text evidence="12">Component of the microsomal membrane bound fatty acid elongation system, which produces the 26-carbon very long-chain fatty acids (VLCFA) from palmitate. Catalyzes the reduction of the 3-ketoacyl-CoA intermediate that is formed in each cycle of fatty acid elongation. VLCFAs serve as precursors for ceramide and sphingolipids.</text>
</comment>
<keyword evidence="7 12" id="KW-1133">Transmembrane helix</keyword>
<keyword evidence="9 12" id="KW-0443">Lipid metabolism</keyword>
<evidence type="ECO:0000256" key="12">
    <source>
        <dbReference type="HAMAP-Rule" id="MF_03107"/>
    </source>
</evidence>
<keyword evidence="6 12" id="KW-0521">NADP</keyword>
<dbReference type="GO" id="GO:0030148">
    <property type="term" value="P:sphingolipid biosynthetic process"/>
    <property type="evidence" value="ECO:0007669"/>
    <property type="project" value="UniProtKB-ARBA"/>
</dbReference>
<dbReference type="GO" id="GO:0030497">
    <property type="term" value="P:fatty acid elongation"/>
    <property type="evidence" value="ECO:0007669"/>
    <property type="project" value="UniProtKB-UniRule"/>
</dbReference>
<evidence type="ECO:0000313" key="15">
    <source>
        <dbReference type="Proteomes" id="UP001146351"/>
    </source>
</evidence>
<dbReference type="InterPro" id="IPR027533">
    <property type="entry name" value="3_ketoreductase_fungal"/>
</dbReference>
<keyword evidence="8 12" id="KW-0560">Oxidoreductase</keyword>
<feature type="active site" description="Proton acceptor" evidence="12">
    <location>
        <position position="219"/>
    </location>
</feature>
<evidence type="ECO:0000313" key="14">
    <source>
        <dbReference type="EMBL" id="KAJ5172781.1"/>
    </source>
</evidence>
<evidence type="ECO:0000256" key="1">
    <source>
        <dbReference type="ARBA" id="ARBA00005194"/>
    </source>
</evidence>
<dbReference type="GO" id="GO:0005789">
    <property type="term" value="C:endoplasmic reticulum membrane"/>
    <property type="evidence" value="ECO:0007669"/>
    <property type="project" value="UniProtKB-SubCell"/>
</dbReference>
<feature type="transmembrane region" description="Helical" evidence="13">
    <location>
        <begin position="200"/>
        <end position="219"/>
    </location>
</feature>
<evidence type="ECO:0000256" key="9">
    <source>
        <dbReference type="ARBA" id="ARBA00023098"/>
    </source>
</evidence>
<reference evidence="14" key="2">
    <citation type="journal article" date="2023" name="IMA Fungus">
        <title>Comparative genomic study of the Penicillium genus elucidates a diverse pangenome and 15 lateral gene transfer events.</title>
        <authorList>
            <person name="Petersen C."/>
            <person name="Sorensen T."/>
            <person name="Nielsen M.R."/>
            <person name="Sondergaard T.E."/>
            <person name="Sorensen J.L."/>
            <person name="Fitzpatrick D.A."/>
            <person name="Frisvad J.C."/>
            <person name="Nielsen K.L."/>
        </authorList>
    </citation>
    <scope>NUCLEOTIDE SEQUENCE</scope>
    <source>
        <strain evidence="14">IBT 21917</strain>
    </source>
</reference>
<dbReference type="Gene3D" id="3.40.50.720">
    <property type="entry name" value="NAD(P)-binding Rossmann-like Domain"/>
    <property type="match status" value="1"/>
</dbReference>
<evidence type="ECO:0000256" key="11">
    <source>
        <dbReference type="ARBA" id="ARBA00023160"/>
    </source>
</evidence>
<evidence type="ECO:0000256" key="5">
    <source>
        <dbReference type="ARBA" id="ARBA00022832"/>
    </source>
</evidence>
<keyword evidence="3 12" id="KW-0812">Transmembrane</keyword>
<evidence type="ECO:0000256" key="13">
    <source>
        <dbReference type="SAM" id="Phobius"/>
    </source>
</evidence>
<keyword evidence="11 12" id="KW-0275">Fatty acid biosynthesis</keyword>
<evidence type="ECO:0000256" key="3">
    <source>
        <dbReference type="ARBA" id="ARBA00022692"/>
    </source>
</evidence>
<comment type="similarity">
    <text evidence="12">Belongs to the short-chain dehydrogenases/reductases (SDR) family.</text>
</comment>
<evidence type="ECO:0000256" key="8">
    <source>
        <dbReference type="ARBA" id="ARBA00023002"/>
    </source>
</evidence>
<proteinExistence type="inferred from homology"/>
<evidence type="ECO:0000256" key="10">
    <source>
        <dbReference type="ARBA" id="ARBA00023136"/>
    </source>
</evidence>
<keyword evidence="4 12" id="KW-0256">Endoplasmic reticulum</keyword>
<feature type="transmembrane region" description="Helical" evidence="13">
    <location>
        <begin position="296"/>
        <end position="318"/>
    </location>
</feature>
<dbReference type="InterPro" id="IPR002347">
    <property type="entry name" value="SDR_fam"/>
</dbReference>
<keyword evidence="5 12" id="KW-0276">Fatty acid metabolism</keyword>
<dbReference type="PRINTS" id="PR00081">
    <property type="entry name" value="GDHRDH"/>
</dbReference>
<dbReference type="EMBL" id="JAPQKO010000003">
    <property type="protein sequence ID" value="KAJ5172781.1"/>
    <property type="molecule type" value="Genomic_DNA"/>
</dbReference>
<dbReference type="GO" id="GO:0045703">
    <property type="term" value="F:ketoreductase activity"/>
    <property type="evidence" value="ECO:0007669"/>
    <property type="project" value="UniProtKB-UniRule"/>
</dbReference>
<evidence type="ECO:0000256" key="2">
    <source>
        <dbReference type="ARBA" id="ARBA00022516"/>
    </source>
</evidence>
<comment type="catalytic activity">
    <reaction evidence="12">
        <text>a very-long-chain (3R)-3-hydroxyacyl-CoA + NADP(+) = a very-long-chain 3-oxoacyl-CoA + NADPH + H(+)</text>
        <dbReference type="Rhea" id="RHEA:48680"/>
        <dbReference type="ChEBI" id="CHEBI:15378"/>
        <dbReference type="ChEBI" id="CHEBI:57783"/>
        <dbReference type="ChEBI" id="CHEBI:58349"/>
        <dbReference type="ChEBI" id="CHEBI:85440"/>
        <dbReference type="ChEBI" id="CHEBI:90725"/>
        <dbReference type="EC" id="1.1.1.330"/>
    </reaction>
</comment>
<feature type="transmembrane region" description="Helical" evidence="13">
    <location>
        <begin position="26"/>
        <end position="54"/>
    </location>
</feature>
<evidence type="ECO:0000256" key="6">
    <source>
        <dbReference type="ARBA" id="ARBA00022857"/>
    </source>
</evidence>
<dbReference type="PANTHER" id="PTHR43086:SF2">
    <property type="entry name" value="HYDROXYSTEROID DEHYDROGENASE-LIKE PROTEIN 1"/>
    <property type="match status" value="1"/>
</dbReference>
<dbReference type="HAMAP" id="MF_03107">
    <property type="entry name" value="3_ketoreductase"/>
    <property type="match status" value="1"/>
</dbReference>
<comment type="subcellular location">
    <subcellularLocation>
        <location evidence="12">Endoplasmic reticulum membrane</location>
        <topology evidence="12">Single-pass membrane protein</topology>
    </subcellularLocation>
</comment>
<dbReference type="GO" id="GO:0141040">
    <property type="term" value="F:very-long-chain 3-oxoacyl-CoA reductase activity"/>
    <property type="evidence" value="ECO:0007669"/>
    <property type="project" value="UniProtKB-EC"/>
</dbReference>
<dbReference type="InterPro" id="IPR020904">
    <property type="entry name" value="Sc_DH/Rdtase_CS"/>
</dbReference>
<dbReference type="AlphaFoldDB" id="A0A9W9LRL2"/>
<evidence type="ECO:0000256" key="7">
    <source>
        <dbReference type="ARBA" id="ARBA00022989"/>
    </source>
</evidence>
<name>A0A9W9LRL2_9EURO</name>
<protein>
    <recommendedName>
        <fullName evidence="12">Very-long-chain 3-oxoacyl-CoA reductase</fullName>
        <ecNumber evidence="12">1.1.1.330</ecNumber>
    </recommendedName>
    <alternativeName>
        <fullName evidence="12">3-ketoacyl-CoA reductase</fullName>
        <shortName evidence="12">3-ketoreductase</shortName>
        <shortName evidence="12">KAR</shortName>
    </alternativeName>
    <alternativeName>
        <fullName evidence="12">Microsomal beta-keto-reductase</fullName>
    </alternativeName>
</protein>
<dbReference type="PIRSF" id="PIRSF000126">
    <property type="entry name" value="11-beta-HSD1"/>
    <property type="match status" value="1"/>
</dbReference>
<dbReference type="PROSITE" id="PS00061">
    <property type="entry name" value="ADH_SHORT"/>
    <property type="match status" value="1"/>
</dbReference>
<accession>A0A9W9LRL2</accession>
<feature type="binding site" evidence="12">
    <location>
        <position position="206"/>
    </location>
    <ligand>
        <name>substrate</name>
    </ligand>
</feature>
<organism evidence="14 15">
    <name type="scientific">Penicillium capsulatum</name>
    <dbReference type="NCBI Taxonomy" id="69766"/>
    <lineage>
        <taxon>Eukaryota</taxon>
        <taxon>Fungi</taxon>
        <taxon>Dikarya</taxon>
        <taxon>Ascomycota</taxon>
        <taxon>Pezizomycotina</taxon>
        <taxon>Eurotiomycetes</taxon>
        <taxon>Eurotiomycetidae</taxon>
        <taxon>Eurotiales</taxon>
        <taxon>Aspergillaceae</taxon>
        <taxon>Penicillium</taxon>
    </lineage>
</organism>
<dbReference type="FunFam" id="3.40.50.720:FF:000317">
    <property type="entry name" value="Very-long-chain 3-oxoacyl-CoA reductase"/>
    <property type="match status" value="1"/>
</dbReference>
<dbReference type="PANTHER" id="PTHR43086">
    <property type="entry name" value="VERY-LONG-CHAIN 3-OXOOACYL-COA REDUCTASE"/>
    <property type="match status" value="1"/>
</dbReference>
<dbReference type="SUPFAM" id="SSF51735">
    <property type="entry name" value="NAD(P)-binding Rossmann-fold domains"/>
    <property type="match status" value="1"/>
</dbReference>
<comment type="pathway">
    <text evidence="1">Lipid metabolism; fatty acid biosynthesis.</text>
</comment>
<dbReference type="CDD" id="cd05356">
    <property type="entry name" value="17beta-HSD1_like_SDR_c"/>
    <property type="match status" value="1"/>
</dbReference>